<proteinExistence type="predicted"/>
<feature type="non-terminal residue" evidence="1">
    <location>
        <position position="1"/>
    </location>
</feature>
<accession>A0A0F9PIQ2</accession>
<name>A0A0F9PIQ2_9ZZZZ</name>
<sequence length="24" mass="2374">LTADTGASASDISLQAVTVTVKKP</sequence>
<dbReference type="EMBL" id="LAZR01002890">
    <property type="protein sequence ID" value="KKN24342.1"/>
    <property type="molecule type" value="Genomic_DNA"/>
</dbReference>
<dbReference type="AlphaFoldDB" id="A0A0F9PIQ2"/>
<organism evidence="1">
    <name type="scientific">marine sediment metagenome</name>
    <dbReference type="NCBI Taxonomy" id="412755"/>
    <lineage>
        <taxon>unclassified sequences</taxon>
        <taxon>metagenomes</taxon>
        <taxon>ecological metagenomes</taxon>
    </lineage>
</organism>
<comment type="caution">
    <text evidence="1">The sequence shown here is derived from an EMBL/GenBank/DDBJ whole genome shotgun (WGS) entry which is preliminary data.</text>
</comment>
<evidence type="ECO:0000313" key="1">
    <source>
        <dbReference type="EMBL" id="KKN24342.1"/>
    </source>
</evidence>
<protein>
    <submittedName>
        <fullName evidence="1">Uncharacterized protein</fullName>
    </submittedName>
</protein>
<reference evidence="1" key="1">
    <citation type="journal article" date="2015" name="Nature">
        <title>Complex archaea that bridge the gap between prokaryotes and eukaryotes.</title>
        <authorList>
            <person name="Spang A."/>
            <person name="Saw J.H."/>
            <person name="Jorgensen S.L."/>
            <person name="Zaremba-Niedzwiedzka K."/>
            <person name="Martijn J."/>
            <person name="Lind A.E."/>
            <person name="van Eijk R."/>
            <person name="Schleper C."/>
            <person name="Guy L."/>
            <person name="Ettema T.J."/>
        </authorList>
    </citation>
    <scope>NUCLEOTIDE SEQUENCE</scope>
</reference>
<gene>
    <name evidence="1" type="ORF">LCGC14_0896060</name>
</gene>